<keyword evidence="1" id="KW-0812">Transmembrane</keyword>
<feature type="transmembrane region" description="Helical" evidence="1">
    <location>
        <begin position="85"/>
        <end position="108"/>
    </location>
</feature>
<evidence type="ECO:0000256" key="1">
    <source>
        <dbReference type="SAM" id="Phobius"/>
    </source>
</evidence>
<accession>A0A328DXX1</accession>
<sequence>MASTEKDNVPTIDMIELSSGHLLRAGLAHTPKVRARVCYYAESKFFLPQDLSLSSPTSDCSGISRSDRSTFEFATARVVQIEAQIILLLLLLLLCLPFNNGATAWTLLRNQHSGLGIVARVSAVTLGLAYGNLKMKYLRLSRGKRGQRICDGVGRRRFCREKGETEADENEEIRILVELFIGISALPVIFLQSPVLNFFRRPRSLIKRKSRHITEADLAGDFDFI</sequence>
<dbReference type="Proteomes" id="UP000249390">
    <property type="component" value="Unassembled WGS sequence"/>
</dbReference>
<keyword evidence="1" id="KW-0472">Membrane</keyword>
<reference evidence="2 3" key="1">
    <citation type="submission" date="2018-06" db="EMBL/GenBank/DDBJ databases">
        <title>The Genome of Cuscuta australis (Dodder) Provides Insight into the Evolution of Plant Parasitism.</title>
        <authorList>
            <person name="Liu H."/>
        </authorList>
    </citation>
    <scope>NUCLEOTIDE SEQUENCE [LARGE SCALE GENOMIC DNA]</scope>
    <source>
        <strain evidence="3">cv. Yunnan</strain>
        <tissue evidence="2">Vines</tissue>
    </source>
</reference>
<evidence type="ECO:0000313" key="2">
    <source>
        <dbReference type="EMBL" id="RAL49328.1"/>
    </source>
</evidence>
<organism evidence="2 3">
    <name type="scientific">Cuscuta australis</name>
    <dbReference type="NCBI Taxonomy" id="267555"/>
    <lineage>
        <taxon>Eukaryota</taxon>
        <taxon>Viridiplantae</taxon>
        <taxon>Streptophyta</taxon>
        <taxon>Embryophyta</taxon>
        <taxon>Tracheophyta</taxon>
        <taxon>Spermatophyta</taxon>
        <taxon>Magnoliopsida</taxon>
        <taxon>eudicotyledons</taxon>
        <taxon>Gunneridae</taxon>
        <taxon>Pentapetalae</taxon>
        <taxon>asterids</taxon>
        <taxon>lamiids</taxon>
        <taxon>Solanales</taxon>
        <taxon>Convolvulaceae</taxon>
        <taxon>Cuscuteae</taxon>
        <taxon>Cuscuta</taxon>
        <taxon>Cuscuta subgen. Grammica</taxon>
        <taxon>Cuscuta sect. Cleistogrammica</taxon>
    </lineage>
</organism>
<dbReference type="AlphaFoldDB" id="A0A328DXX1"/>
<dbReference type="EMBL" id="NQVE01000082">
    <property type="protein sequence ID" value="RAL49328.1"/>
    <property type="molecule type" value="Genomic_DNA"/>
</dbReference>
<protein>
    <submittedName>
        <fullName evidence="2">Uncharacterized protein</fullName>
    </submittedName>
</protein>
<proteinExistence type="predicted"/>
<keyword evidence="3" id="KW-1185">Reference proteome</keyword>
<name>A0A328DXX1_9ASTE</name>
<feature type="transmembrane region" description="Helical" evidence="1">
    <location>
        <begin position="179"/>
        <end position="199"/>
    </location>
</feature>
<keyword evidence="1" id="KW-1133">Transmembrane helix</keyword>
<comment type="caution">
    <text evidence="2">The sequence shown here is derived from an EMBL/GenBank/DDBJ whole genome shotgun (WGS) entry which is preliminary data.</text>
</comment>
<gene>
    <name evidence="2" type="ORF">DM860_012761</name>
</gene>
<evidence type="ECO:0000313" key="3">
    <source>
        <dbReference type="Proteomes" id="UP000249390"/>
    </source>
</evidence>